<evidence type="ECO:0000313" key="2">
    <source>
        <dbReference type="Proteomes" id="UP000277671"/>
    </source>
</evidence>
<dbReference type="EMBL" id="RBKT01000001">
    <property type="protein sequence ID" value="RKR88117.1"/>
    <property type="molecule type" value="Genomic_DNA"/>
</dbReference>
<name>A0A495JGT5_9ACTN</name>
<proteinExistence type="predicted"/>
<evidence type="ECO:0000313" key="1">
    <source>
        <dbReference type="EMBL" id="RKR88117.1"/>
    </source>
</evidence>
<gene>
    <name evidence="1" type="ORF">BDK92_2424</name>
</gene>
<organism evidence="1 2">
    <name type="scientific">Micromonospora pisi</name>
    <dbReference type="NCBI Taxonomy" id="589240"/>
    <lineage>
        <taxon>Bacteria</taxon>
        <taxon>Bacillati</taxon>
        <taxon>Actinomycetota</taxon>
        <taxon>Actinomycetes</taxon>
        <taxon>Micromonosporales</taxon>
        <taxon>Micromonosporaceae</taxon>
        <taxon>Micromonospora</taxon>
    </lineage>
</organism>
<comment type="caution">
    <text evidence="1">The sequence shown here is derived from an EMBL/GenBank/DDBJ whole genome shotgun (WGS) entry which is preliminary data.</text>
</comment>
<dbReference type="RefSeq" id="WP_170208555.1">
    <property type="nucleotide sequence ID" value="NZ_RBKT01000001.1"/>
</dbReference>
<keyword evidence="2" id="KW-1185">Reference proteome</keyword>
<accession>A0A495JGT5</accession>
<sequence length="57" mass="6370">MSLIQDLTVEAKFYAAMHQLAREAWRRNLTVDAMLALTILVDVPDESEPAPEPPCTT</sequence>
<protein>
    <submittedName>
        <fullName evidence="1">Uncharacterized protein</fullName>
    </submittedName>
</protein>
<dbReference type="AlphaFoldDB" id="A0A495JGT5"/>
<dbReference type="Proteomes" id="UP000277671">
    <property type="component" value="Unassembled WGS sequence"/>
</dbReference>
<reference evidence="1 2" key="1">
    <citation type="submission" date="2018-10" db="EMBL/GenBank/DDBJ databases">
        <title>Sequencing the genomes of 1000 actinobacteria strains.</title>
        <authorList>
            <person name="Klenk H.-P."/>
        </authorList>
    </citation>
    <scope>NUCLEOTIDE SEQUENCE [LARGE SCALE GENOMIC DNA]</scope>
    <source>
        <strain evidence="1 2">DSM 45175</strain>
    </source>
</reference>